<proteinExistence type="predicted"/>
<protein>
    <submittedName>
        <fullName evidence="2">Uncharacterized conserved protein YqhQ</fullName>
    </submittedName>
</protein>
<dbReference type="EMBL" id="FMWL01000013">
    <property type="protein sequence ID" value="SCZ80623.1"/>
    <property type="molecule type" value="Genomic_DNA"/>
</dbReference>
<gene>
    <name evidence="2" type="ORF">SAMN03080599_02364</name>
</gene>
<dbReference type="AlphaFoldDB" id="A0A1G5S2T7"/>
<evidence type="ECO:0000313" key="2">
    <source>
        <dbReference type="EMBL" id="SCZ80623.1"/>
    </source>
</evidence>
<keyword evidence="1" id="KW-0812">Transmembrane</keyword>
<feature type="transmembrane region" description="Helical" evidence="1">
    <location>
        <begin position="109"/>
        <end position="132"/>
    </location>
</feature>
<accession>A0A1G5S2T7</accession>
<keyword evidence="1" id="KW-0472">Membrane</keyword>
<feature type="transmembrane region" description="Helical" evidence="1">
    <location>
        <begin position="144"/>
        <end position="165"/>
    </location>
</feature>
<dbReference type="Proteomes" id="UP000199208">
    <property type="component" value="Unassembled WGS sequence"/>
</dbReference>
<dbReference type="PANTHER" id="PTHR42867:SF1">
    <property type="entry name" value="MEMBRANE PROTEIN-RELATED"/>
    <property type="match status" value="1"/>
</dbReference>
<dbReference type="STRING" id="1120920.SAMN03080599_02364"/>
<keyword evidence="1" id="KW-1133">Transmembrane helix</keyword>
<keyword evidence="3" id="KW-1185">Reference proteome</keyword>
<dbReference type="InterPro" id="IPR010787">
    <property type="entry name" value="DUF1385"/>
</dbReference>
<sequence length="313" mass="34585">MKKNYTAIGGQALIEGVMMRGRKTIAIAVRKPDGEIDIKVEALKSRPWMQKIGKIPVLRGFFGLISSMIVGVRALTYSAEVFSEADETYEPSKFDRWIMDKFGDKADNIIVAISMLFAFVMAFVLFGALPTLTARFLGGILESTMVMTVAEGLIKIGVFIAYLALISQMRDIKRVFQYHGAEHKSISCLESGQPVDVEHARMFTTLHPRCGTSFLLIVLVVSIVVFSFISWSNLVMRIALKVILLPVIAGISYEIIKWAGKSDSILVRAISYPGLMMQKLTTKEPDDRQLEVAIAALNKVLEIEGAEANAISS</sequence>
<feature type="transmembrane region" description="Helical" evidence="1">
    <location>
        <begin position="238"/>
        <end position="256"/>
    </location>
</feature>
<name>A0A1G5S2T7_9FIRM</name>
<dbReference type="Pfam" id="PF07136">
    <property type="entry name" value="DUF1385"/>
    <property type="match status" value="1"/>
</dbReference>
<evidence type="ECO:0000313" key="3">
    <source>
        <dbReference type="Proteomes" id="UP000199208"/>
    </source>
</evidence>
<dbReference type="RefSeq" id="WP_092591742.1">
    <property type="nucleotide sequence ID" value="NZ_FMWL01000013.1"/>
</dbReference>
<feature type="transmembrane region" description="Helical" evidence="1">
    <location>
        <begin position="211"/>
        <end position="232"/>
    </location>
</feature>
<dbReference type="PANTHER" id="PTHR42867">
    <property type="entry name" value="MEMBRANE PROTEIN-RELATED"/>
    <property type="match status" value="1"/>
</dbReference>
<dbReference type="OrthoDB" id="9784805at2"/>
<organism evidence="2 3">
    <name type="scientific">Acidaminobacter hydrogenoformans DSM 2784</name>
    <dbReference type="NCBI Taxonomy" id="1120920"/>
    <lineage>
        <taxon>Bacteria</taxon>
        <taxon>Bacillati</taxon>
        <taxon>Bacillota</taxon>
        <taxon>Clostridia</taxon>
        <taxon>Peptostreptococcales</taxon>
        <taxon>Acidaminobacteraceae</taxon>
        <taxon>Acidaminobacter</taxon>
    </lineage>
</organism>
<evidence type="ECO:0000256" key="1">
    <source>
        <dbReference type="SAM" id="Phobius"/>
    </source>
</evidence>
<reference evidence="2 3" key="1">
    <citation type="submission" date="2016-10" db="EMBL/GenBank/DDBJ databases">
        <authorList>
            <person name="de Groot N.N."/>
        </authorList>
    </citation>
    <scope>NUCLEOTIDE SEQUENCE [LARGE SCALE GENOMIC DNA]</scope>
    <source>
        <strain evidence="2 3">DSM 2784</strain>
    </source>
</reference>